<dbReference type="InterPro" id="IPR043136">
    <property type="entry name" value="B30.2/SPRY_sf"/>
</dbReference>
<dbReference type="InterPro" id="IPR006574">
    <property type="entry name" value="PRY"/>
</dbReference>
<protein>
    <recommendedName>
        <fullName evidence="4">B30.2/SPRY domain-containing protein</fullName>
    </recommendedName>
</protein>
<keyword evidence="1" id="KW-0479">Metal-binding</keyword>
<dbReference type="Pfam" id="PF13765">
    <property type="entry name" value="PRY"/>
    <property type="match status" value="1"/>
</dbReference>
<evidence type="ECO:0000313" key="5">
    <source>
        <dbReference type="Ensembl" id="ENSPREP00000027965.1"/>
    </source>
</evidence>
<sequence>FFFTVFPAISVDHNEECWVNHKLLRRYACDLTLDEKTAGQRITLTQDNKQAHFHQEKQHYPDHPDRFDAPQVLCKEGLTERHYWEVEFHDSSDGEVGVAYKSIARSGDSGSEYSLGQNEKSWSWSIDGTFSHSGSTDWFLTEIKIRSLGVYLDWPAGILSFFEVSPDELTHLYTVRTTFTEPLYPGFGLTYGSVYIKETEME</sequence>
<dbReference type="SMART" id="SM00449">
    <property type="entry name" value="SPRY"/>
    <property type="match status" value="1"/>
</dbReference>
<reference evidence="5" key="3">
    <citation type="submission" date="2025-09" db="UniProtKB">
        <authorList>
            <consortium name="Ensembl"/>
        </authorList>
    </citation>
    <scope>IDENTIFICATION</scope>
    <source>
        <strain evidence="5">Guanapo</strain>
    </source>
</reference>
<dbReference type="InterPro" id="IPR013320">
    <property type="entry name" value="ConA-like_dom_sf"/>
</dbReference>
<dbReference type="InterPro" id="IPR003877">
    <property type="entry name" value="SPRY_dom"/>
</dbReference>
<dbReference type="Proteomes" id="UP000242638">
    <property type="component" value="Unassembled WGS sequence"/>
</dbReference>
<dbReference type="GO" id="GO:0008270">
    <property type="term" value="F:zinc ion binding"/>
    <property type="evidence" value="ECO:0007669"/>
    <property type="project" value="UniProtKB-KW"/>
</dbReference>
<dbReference type="OMA" id="VRICKIN"/>
<dbReference type="GeneTree" id="ENSGT00940000154395"/>
<keyword evidence="6" id="KW-1185">Reference proteome</keyword>
<evidence type="ECO:0000313" key="6">
    <source>
        <dbReference type="Proteomes" id="UP000242638"/>
    </source>
</evidence>
<reference evidence="5" key="2">
    <citation type="submission" date="2025-08" db="UniProtKB">
        <authorList>
            <consortium name="Ensembl"/>
        </authorList>
    </citation>
    <scope>IDENTIFICATION</scope>
    <source>
        <strain evidence="5">Guanapo</strain>
    </source>
</reference>
<dbReference type="Pfam" id="PF00622">
    <property type="entry name" value="SPRY"/>
    <property type="match status" value="1"/>
</dbReference>
<evidence type="ECO:0000256" key="2">
    <source>
        <dbReference type="ARBA" id="ARBA00022771"/>
    </source>
</evidence>
<dbReference type="InterPro" id="IPR001870">
    <property type="entry name" value="B30.2/SPRY"/>
</dbReference>
<reference evidence="6" key="1">
    <citation type="submission" date="2013-11" db="EMBL/GenBank/DDBJ databases">
        <title>The genomic landscape of the Guanapo guppy.</title>
        <authorList>
            <person name="Kuenstner A."/>
            <person name="Dreyer C."/>
        </authorList>
    </citation>
    <scope>NUCLEOTIDE SEQUENCE</scope>
    <source>
        <strain evidence="6">Guanapo</strain>
    </source>
</reference>
<dbReference type="InterPro" id="IPR003879">
    <property type="entry name" value="Butyrophylin_SPRY"/>
</dbReference>
<organism evidence="5 6">
    <name type="scientific">Poecilia reticulata</name>
    <name type="common">Guppy</name>
    <name type="synonym">Acanthophacelus reticulatus</name>
    <dbReference type="NCBI Taxonomy" id="8081"/>
    <lineage>
        <taxon>Eukaryota</taxon>
        <taxon>Metazoa</taxon>
        <taxon>Chordata</taxon>
        <taxon>Craniata</taxon>
        <taxon>Vertebrata</taxon>
        <taxon>Euteleostomi</taxon>
        <taxon>Actinopterygii</taxon>
        <taxon>Neopterygii</taxon>
        <taxon>Teleostei</taxon>
        <taxon>Neoteleostei</taxon>
        <taxon>Acanthomorphata</taxon>
        <taxon>Ovalentaria</taxon>
        <taxon>Atherinomorphae</taxon>
        <taxon>Cyprinodontiformes</taxon>
        <taxon>Poeciliidae</taxon>
        <taxon>Poeciliinae</taxon>
        <taxon>Poecilia</taxon>
    </lineage>
</organism>
<dbReference type="AlphaFoldDB" id="A0A3P9Q1M7"/>
<dbReference type="PRINTS" id="PR01407">
    <property type="entry name" value="BUTYPHLNCDUF"/>
</dbReference>
<dbReference type="Ensembl" id="ENSPRET00000028272.1">
    <property type="protein sequence ID" value="ENSPREP00000027965.1"/>
    <property type="gene ID" value="ENSPREG00000018930.1"/>
</dbReference>
<evidence type="ECO:0000259" key="4">
    <source>
        <dbReference type="PROSITE" id="PS50188"/>
    </source>
</evidence>
<dbReference type="PANTHER" id="PTHR25465">
    <property type="entry name" value="B-BOX DOMAIN CONTAINING"/>
    <property type="match status" value="1"/>
</dbReference>
<proteinExistence type="predicted"/>
<dbReference type="PANTHER" id="PTHR25465:SF14">
    <property type="entry name" value="E3 UBIQUITIN-PROTEIN LIGASE TRIM65"/>
    <property type="match status" value="1"/>
</dbReference>
<dbReference type="Gene3D" id="2.60.120.920">
    <property type="match status" value="1"/>
</dbReference>
<keyword evidence="2" id="KW-0863">Zinc-finger</keyword>
<dbReference type="InterPro" id="IPR051051">
    <property type="entry name" value="E3_ubiq-ligase_TRIM/RNF"/>
</dbReference>
<feature type="domain" description="B30.2/SPRY" evidence="4">
    <location>
        <begin position="10"/>
        <end position="202"/>
    </location>
</feature>
<dbReference type="GO" id="GO:0005737">
    <property type="term" value="C:cytoplasm"/>
    <property type="evidence" value="ECO:0007669"/>
    <property type="project" value="UniProtKB-ARBA"/>
</dbReference>
<accession>A0A3P9Q1M7</accession>
<evidence type="ECO:0000256" key="1">
    <source>
        <dbReference type="ARBA" id="ARBA00022723"/>
    </source>
</evidence>
<name>A0A3P9Q1M7_POERE</name>
<dbReference type="SMART" id="SM00589">
    <property type="entry name" value="PRY"/>
    <property type="match status" value="1"/>
</dbReference>
<evidence type="ECO:0000256" key="3">
    <source>
        <dbReference type="ARBA" id="ARBA00022833"/>
    </source>
</evidence>
<dbReference type="PROSITE" id="PS50188">
    <property type="entry name" value="B302_SPRY"/>
    <property type="match status" value="1"/>
</dbReference>
<dbReference type="SUPFAM" id="SSF49899">
    <property type="entry name" value="Concanavalin A-like lectins/glucanases"/>
    <property type="match status" value="1"/>
</dbReference>
<keyword evidence="3" id="KW-0862">Zinc</keyword>